<comment type="caution">
    <text evidence="2">The sequence shown here is derived from an EMBL/GenBank/DDBJ whole genome shotgun (WGS) entry which is preliminary data.</text>
</comment>
<feature type="region of interest" description="Disordered" evidence="1">
    <location>
        <begin position="103"/>
        <end position="125"/>
    </location>
</feature>
<protein>
    <recommendedName>
        <fullName evidence="4">Regulatory protein zeste</fullName>
    </recommendedName>
</protein>
<dbReference type="Proteomes" id="UP001159042">
    <property type="component" value="Unassembled WGS sequence"/>
</dbReference>
<dbReference type="AlphaFoldDB" id="A0AAV8V5N8"/>
<name>A0AAV8V5N8_9CUCU</name>
<feature type="compositionally biased region" description="Polar residues" evidence="1">
    <location>
        <begin position="157"/>
        <end position="169"/>
    </location>
</feature>
<evidence type="ECO:0000256" key="1">
    <source>
        <dbReference type="SAM" id="MobiDB-lite"/>
    </source>
</evidence>
<organism evidence="2 3">
    <name type="scientific">Exocentrus adspersus</name>
    <dbReference type="NCBI Taxonomy" id="1586481"/>
    <lineage>
        <taxon>Eukaryota</taxon>
        <taxon>Metazoa</taxon>
        <taxon>Ecdysozoa</taxon>
        <taxon>Arthropoda</taxon>
        <taxon>Hexapoda</taxon>
        <taxon>Insecta</taxon>
        <taxon>Pterygota</taxon>
        <taxon>Neoptera</taxon>
        <taxon>Endopterygota</taxon>
        <taxon>Coleoptera</taxon>
        <taxon>Polyphaga</taxon>
        <taxon>Cucujiformia</taxon>
        <taxon>Chrysomeloidea</taxon>
        <taxon>Cerambycidae</taxon>
        <taxon>Lamiinae</taxon>
        <taxon>Acanthocinini</taxon>
        <taxon>Exocentrus</taxon>
    </lineage>
</organism>
<keyword evidence="3" id="KW-1185">Reference proteome</keyword>
<dbReference type="EMBL" id="JANEYG010000548">
    <property type="protein sequence ID" value="KAJ8909478.1"/>
    <property type="molecule type" value="Genomic_DNA"/>
</dbReference>
<evidence type="ECO:0000313" key="3">
    <source>
        <dbReference type="Proteomes" id="UP001159042"/>
    </source>
</evidence>
<evidence type="ECO:0000313" key="2">
    <source>
        <dbReference type="EMBL" id="KAJ8909478.1"/>
    </source>
</evidence>
<sequence length="230" mass="25457">METIVNFLDENRVMVSGKCHPMKAKEIEEKWDTLTEMLNNVDNGARKMKEQWKTVSIIKKARLNKAAITQTGGGGYSSSELTDLENRLLGILGWIHIIGCPNVPKELDPDQEQEPEPQQPDQSEENLVNQEPLLYDEQGQTIELIDIDNIVLNVPSTSNTTQANLSTPKTVPGKKTSKKESNLQQSAELYSQSTHEMAVAVKEMAAAISQLAVALSNIALALSTDKEKEK</sequence>
<gene>
    <name evidence="2" type="ORF">NQ315_015408</name>
</gene>
<reference evidence="2 3" key="1">
    <citation type="journal article" date="2023" name="Insect Mol. Biol.">
        <title>Genome sequencing provides insights into the evolution of gene families encoding plant cell wall-degrading enzymes in longhorned beetles.</title>
        <authorList>
            <person name="Shin N.R."/>
            <person name="Okamura Y."/>
            <person name="Kirsch R."/>
            <person name="Pauchet Y."/>
        </authorList>
    </citation>
    <scope>NUCLEOTIDE SEQUENCE [LARGE SCALE GENOMIC DNA]</scope>
    <source>
        <strain evidence="2">EAD_L_NR</strain>
    </source>
</reference>
<feature type="region of interest" description="Disordered" evidence="1">
    <location>
        <begin position="157"/>
        <end position="181"/>
    </location>
</feature>
<accession>A0AAV8V5N8</accession>
<evidence type="ECO:0008006" key="4">
    <source>
        <dbReference type="Google" id="ProtNLM"/>
    </source>
</evidence>
<proteinExistence type="predicted"/>